<evidence type="ECO:0000256" key="7">
    <source>
        <dbReference type="ARBA" id="ARBA00023002"/>
    </source>
</evidence>
<evidence type="ECO:0000256" key="2">
    <source>
        <dbReference type="ARBA" id="ARBA00010617"/>
    </source>
</evidence>
<dbReference type="Proteomes" id="UP001367508">
    <property type="component" value="Unassembled WGS sequence"/>
</dbReference>
<evidence type="ECO:0000313" key="14">
    <source>
        <dbReference type="EMBL" id="KAK7306767.1"/>
    </source>
</evidence>
<dbReference type="GO" id="GO:0005506">
    <property type="term" value="F:iron ion binding"/>
    <property type="evidence" value="ECO:0007669"/>
    <property type="project" value="InterPro"/>
</dbReference>
<dbReference type="InterPro" id="IPR050665">
    <property type="entry name" value="Cytochrome_P450_Monooxygen"/>
</dbReference>
<evidence type="ECO:0000256" key="11">
    <source>
        <dbReference type="PIRSR" id="PIRSR602401-1"/>
    </source>
</evidence>
<keyword evidence="7 12" id="KW-0560">Oxidoreductase</keyword>
<comment type="similarity">
    <text evidence="2 12">Belongs to the cytochrome P450 family.</text>
</comment>
<dbReference type="PROSITE" id="PS00086">
    <property type="entry name" value="CYTOCHROME_P450"/>
    <property type="match status" value="1"/>
</dbReference>
<dbReference type="AlphaFoldDB" id="A0AAN9PQZ8"/>
<keyword evidence="10 13" id="KW-0472">Membrane</keyword>
<dbReference type="EMBL" id="JAYMYQ010000011">
    <property type="protein sequence ID" value="KAK7306767.1"/>
    <property type="molecule type" value="Genomic_DNA"/>
</dbReference>
<protein>
    <submittedName>
        <fullName evidence="14">Uncharacterized protein</fullName>
    </submittedName>
</protein>
<dbReference type="PRINTS" id="PR00385">
    <property type="entry name" value="P450"/>
</dbReference>
<evidence type="ECO:0000256" key="1">
    <source>
        <dbReference type="ARBA" id="ARBA00004167"/>
    </source>
</evidence>
<dbReference type="InterPro" id="IPR001128">
    <property type="entry name" value="Cyt_P450"/>
</dbReference>
<evidence type="ECO:0000256" key="9">
    <source>
        <dbReference type="ARBA" id="ARBA00023033"/>
    </source>
</evidence>
<keyword evidence="8 11" id="KW-0408">Iron</keyword>
<evidence type="ECO:0000256" key="6">
    <source>
        <dbReference type="ARBA" id="ARBA00022989"/>
    </source>
</evidence>
<dbReference type="InterPro" id="IPR002401">
    <property type="entry name" value="Cyt_P450_E_grp-I"/>
</dbReference>
<keyword evidence="15" id="KW-1185">Reference proteome</keyword>
<gene>
    <name evidence="14" type="ORF">VNO77_44723</name>
</gene>
<evidence type="ECO:0000256" key="10">
    <source>
        <dbReference type="ARBA" id="ARBA00023136"/>
    </source>
</evidence>
<dbReference type="PRINTS" id="PR00463">
    <property type="entry name" value="EP450I"/>
</dbReference>
<dbReference type="GO" id="GO:0016705">
    <property type="term" value="F:oxidoreductase activity, acting on paired donors, with incorporation or reduction of molecular oxygen"/>
    <property type="evidence" value="ECO:0007669"/>
    <property type="project" value="InterPro"/>
</dbReference>
<evidence type="ECO:0000256" key="5">
    <source>
        <dbReference type="ARBA" id="ARBA00022723"/>
    </source>
</evidence>
<keyword evidence="4 13" id="KW-0812">Transmembrane</keyword>
<keyword evidence="5 11" id="KW-0479">Metal-binding</keyword>
<comment type="subcellular location">
    <subcellularLocation>
        <location evidence="1">Membrane</location>
        <topology evidence="1">Single-pass membrane protein</topology>
    </subcellularLocation>
</comment>
<keyword evidence="6 13" id="KW-1133">Transmembrane helix</keyword>
<evidence type="ECO:0000256" key="12">
    <source>
        <dbReference type="RuleBase" id="RU000461"/>
    </source>
</evidence>
<dbReference type="GO" id="GO:0016020">
    <property type="term" value="C:membrane"/>
    <property type="evidence" value="ECO:0007669"/>
    <property type="project" value="UniProtKB-SubCell"/>
</dbReference>
<name>A0AAN9PQZ8_CANGL</name>
<dbReference type="Gene3D" id="1.10.630.10">
    <property type="entry name" value="Cytochrome P450"/>
    <property type="match status" value="1"/>
</dbReference>
<reference evidence="14 15" key="1">
    <citation type="submission" date="2024-01" db="EMBL/GenBank/DDBJ databases">
        <title>The genomes of 5 underutilized Papilionoideae crops provide insights into root nodulation and disease resistanc.</title>
        <authorList>
            <person name="Jiang F."/>
        </authorList>
    </citation>
    <scope>NUCLEOTIDE SEQUENCE [LARGE SCALE GENOMIC DNA]</scope>
    <source>
        <strain evidence="14">LVBAO_FW01</strain>
        <tissue evidence="14">Leaves</tissue>
    </source>
</reference>
<accession>A0AAN9PQZ8</accession>
<sequence>MEDYTFKTLIISFTLLVLHVTIKFVYSIWWRPKSMEKVLRLQGIRGTSYKFLKGDMPEMMKSSQEASSKPMSLNHQIVPRVIPFLHQMVEQYGKISLFWFGRTPSLLIGDAELVRFILANKNGHFIKPPRNPLVNLLHMGVANLDGEIWSKRRRIVESAFLLQKLKAMVPAISSSCCSLIKRWQEQVKAQGSCEVDVFPELGVLSSDVIARTAFGSSYEEGKKIFELQHEQTLLMREAYLTIYIPGFRFIPTRNNKRRYQIRNEINAILREMIQSKKHAMKTGSLKNHDLLSLLLQCTEESNSSLTIDDVIEECKLFYFAGQETTANLLTWTMIVLSMHQNWQEKAREEVFQICGKTTPDLEAINRLKIVTMVLHEVLRLYPPVPYIQRYTECETKIGSMTIPAGVELDLPFMLLHYDRRYWDNPEMFNPERFSKGVSNASHDQIAFYTFGWGPRICLGQNFALIEAKMALAMILQHFSFQLSPSYAHAPRNFVTLKPQHGAPIILNCI</sequence>
<dbReference type="InterPro" id="IPR036396">
    <property type="entry name" value="Cyt_P450_sf"/>
</dbReference>
<evidence type="ECO:0000256" key="4">
    <source>
        <dbReference type="ARBA" id="ARBA00022692"/>
    </source>
</evidence>
<dbReference type="Pfam" id="PF00067">
    <property type="entry name" value="p450"/>
    <property type="match status" value="1"/>
</dbReference>
<dbReference type="PANTHER" id="PTHR24282:SF148">
    <property type="entry name" value="CYTOCHROME P450 72A15-LIKE"/>
    <property type="match status" value="1"/>
</dbReference>
<organism evidence="14 15">
    <name type="scientific">Canavalia gladiata</name>
    <name type="common">Sword bean</name>
    <name type="synonym">Dolichos gladiatus</name>
    <dbReference type="NCBI Taxonomy" id="3824"/>
    <lineage>
        <taxon>Eukaryota</taxon>
        <taxon>Viridiplantae</taxon>
        <taxon>Streptophyta</taxon>
        <taxon>Embryophyta</taxon>
        <taxon>Tracheophyta</taxon>
        <taxon>Spermatophyta</taxon>
        <taxon>Magnoliopsida</taxon>
        <taxon>eudicotyledons</taxon>
        <taxon>Gunneridae</taxon>
        <taxon>Pentapetalae</taxon>
        <taxon>rosids</taxon>
        <taxon>fabids</taxon>
        <taxon>Fabales</taxon>
        <taxon>Fabaceae</taxon>
        <taxon>Papilionoideae</taxon>
        <taxon>50 kb inversion clade</taxon>
        <taxon>NPAAA clade</taxon>
        <taxon>indigoferoid/millettioid clade</taxon>
        <taxon>Phaseoleae</taxon>
        <taxon>Canavalia</taxon>
    </lineage>
</organism>
<evidence type="ECO:0000256" key="8">
    <source>
        <dbReference type="ARBA" id="ARBA00023004"/>
    </source>
</evidence>
<evidence type="ECO:0000313" key="15">
    <source>
        <dbReference type="Proteomes" id="UP001367508"/>
    </source>
</evidence>
<dbReference type="InterPro" id="IPR017972">
    <property type="entry name" value="Cyt_P450_CS"/>
</dbReference>
<dbReference type="GO" id="GO:0020037">
    <property type="term" value="F:heme binding"/>
    <property type="evidence" value="ECO:0007669"/>
    <property type="project" value="InterPro"/>
</dbReference>
<evidence type="ECO:0000256" key="13">
    <source>
        <dbReference type="SAM" id="Phobius"/>
    </source>
</evidence>
<feature type="transmembrane region" description="Helical" evidence="13">
    <location>
        <begin position="6"/>
        <end position="30"/>
    </location>
</feature>
<keyword evidence="3 11" id="KW-0349">Heme</keyword>
<feature type="binding site" description="axial binding residue" evidence="11">
    <location>
        <position position="457"/>
    </location>
    <ligand>
        <name>heme</name>
        <dbReference type="ChEBI" id="CHEBI:30413"/>
    </ligand>
    <ligandPart>
        <name>Fe</name>
        <dbReference type="ChEBI" id="CHEBI:18248"/>
    </ligandPart>
</feature>
<dbReference type="PANTHER" id="PTHR24282">
    <property type="entry name" value="CYTOCHROME P450 FAMILY MEMBER"/>
    <property type="match status" value="1"/>
</dbReference>
<keyword evidence="9 12" id="KW-0503">Monooxygenase</keyword>
<dbReference type="GO" id="GO:0004497">
    <property type="term" value="F:monooxygenase activity"/>
    <property type="evidence" value="ECO:0007669"/>
    <property type="project" value="UniProtKB-KW"/>
</dbReference>
<comment type="cofactor">
    <cofactor evidence="11">
        <name>heme</name>
        <dbReference type="ChEBI" id="CHEBI:30413"/>
    </cofactor>
</comment>
<comment type="caution">
    <text evidence="14">The sequence shown here is derived from an EMBL/GenBank/DDBJ whole genome shotgun (WGS) entry which is preliminary data.</text>
</comment>
<proteinExistence type="inferred from homology"/>
<evidence type="ECO:0000256" key="3">
    <source>
        <dbReference type="ARBA" id="ARBA00022617"/>
    </source>
</evidence>
<dbReference type="SUPFAM" id="SSF48264">
    <property type="entry name" value="Cytochrome P450"/>
    <property type="match status" value="1"/>
</dbReference>